<protein>
    <submittedName>
        <fullName evidence="2">Uncharacterized protein</fullName>
    </submittedName>
</protein>
<dbReference type="PANTHER" id="PTHR34285:SF6">
    <property type="entry name" value="TRANSMEMBRANE PROTEIN"/>
    <property type="match status" value="1"/>
</dbReference>
<evidence type="ECO:0000313" key="2">
    <source>
        <dbReference type="EMBL" id="QIA97911.1"/>
    </source>
</evidence>
<name>A0A6C0T7P2_AMAPA</name>
<proteinExistence type="predicted"/>
<feature type="coiled-coil region" evidence="1">
    <location>
        <begin position="89"/>
        <end position="116"/>
    </location>
</feature>
<gene>
    <name evidence="2" type="ORF">AP_R.00g000110-v1.0.a3</name>
</gene>
<sequence>MATTVTTVTRVLGLNQSTTGIDCFYFGFRKWGVSFPPESGVLEALKLQFPMLVMNKISFERIDEVKKEDTERRAGEAKAGDLELLKGMCSWMSREMEDLQKENREMKEALECMKKKVPISRGRG</sequence>
<evidence type="ECO:0000256" key="1">
    <source>
        <dbReference type="SAM" id="Coils"/>
    </source>
</evidence>
<dbReference type="EMBL" id="MT025716">
    <property type="protein sequence ID" value="QIA97911.1"/>
    <property type="molecule type" value="Genomic_DNA"/>
</dbReference>
<dbReference type="AlphaFoldDB" id="A0A6C0T7P2"/>
<reference evidence="2" key="1">
    <citation type="submission" date="2020-02" db="EMBL/GenBank/DDBJ databases">
        <title>The eccDNA Replicon: A heritable, self-replicating, extra-nuclear vehicle that enables gene amplification and rapid adaptive evolution in Amaranthus palmeri.</title>
        <authorList>
            <person name="Saski C.A."/>
            <person name="Molin W.T."/>
        </authorList>
    </citation>
    <scope>NUCLEOTIDE SEQUENCE</scope>
</reference>
<accession>A0A6C0T7P2</accession>
<dbReference type="PANTHER" id="PTHR34285">
    <property type="entry name" value="OS08G0510800 PROTEIN"/>
    <property type="match status" value="1"/>
</dbReference>
<keyword evidence="1" id="KW-0175">Coiled coil</keyword>
<organism evidence="2">
    <name type="scientific">Amaranthus palmeri</name>
    <name type="common">Palmer's pigweed</name>
    <dbReference type="NCBI Taxonomy" id="107608"/>
    <lineage>
        <taxon>Eukaryota</taxon>
        <taxon>Viridiplantae</taxon>
        <taxon>Streptophyta</taxon>
        <taxon>Embryophyta</taxon>
        <taxon>Tracheophyta</taxon>
        <taxon>Spermatophyta</taxon>
        <taxon>Magnoliopsida</taxon>
        <taxon>eudicotyledons</taxon>
        <taxon>Gunneridae</taxon>
        <taxon>Pentapetalae</taxon>
        <taxon>Caryophyllales</taxon>
        <taxon>Amaranthaceae</taxon>
        <taxon>Amaranthus</taxon>
    </lineage>
</organism>